<feature type="binding site" evidence="18">
    <location>
        <position position="58"/>
    </location>
    <ligand>
        <name>Mg(2+)</name>
        <dbReference type="ChEBI" id="CHEBI:18420"/>
    </ligand>
</feature>
<evidence type="ECO:0000256" key="2">
    <source>
        <dbReference type="ARBA" id="ARBA00005582"/>
    </source>
</evidence>
<keyword evidence="3" id="KW-0515">Mutator protein</keyword>
<keyword evidence="4" id="KW-0235">DNA replication</keyword>
<sequence>MKQRLQVAVAIIFNAEQQVLIARRHAHQHQGDRWEFPGGKREANETRFQALQREIEEEVGLLVHQAEPMMQIVHDYAELEVELDVWIVSEFSGEAIGKEGQALEWCALADLDNKEFPAANIEIIERLTSLYAI</sequence>
<evidence type="ECO:0000256" key="13">
    <source>
        <dbReference type="ARBA" id="ARBA00040794"/>
    </source>
</evidence>
<name>A0A1E3GPH4_9GAMM</name>
<reference evidence="20 21" key="1">
    <citation type="submission" date="2016-07" db="EMBL/GenBank/DDBJ databases">
        <title>Draft Genome Sequence of Methylophaga muralis Bur 1.</title>
        <authorList>
            <person name="Vasilenko O.V."/>
            <person name="Doronina N.V."/>
            <person name="Shmareva M.N."/>
            <person name="Tarlachkov S.V."/>
            <person name="Mustakhimov I."/>
            <person name="Trotsenko Y.A."/>
        </authorList>
    </citation>
    <scope>NUCLEOTIDE SEQUENCE [LARGE SCALE GENOMIC DNA]</scope>
    <source>
        <strain evidence="20 21">Bur 1</strain>
    </source>
</reference>
<proteinExistence type="inferred from homology"/>
<evidence type="ECO:0000259" key="19">
    <source>
        <dbReference type="PROSITE" id="PS51462"/>
    </source>
</evidence>
<dbReference type="FunFam" id="3.90.79.10:FF:000014">
    <property type="entry name" value="8-oxo-dGTP diphosphatase MutT"/>
    <property type="match status" value="1"/>
</dbReference>
<evidence type="ECO:0000256" key="14">
    <source>
        <dbReference type="ARBA" id="ARBA00041592"/>
    </source>
</evidence>
<gene>
    <name evidence="20" type="primary">mutT</name>
    <name evidence="20" type="ORF">A9E74_02307</name>
</gene>
<dbReference type="PROSITE" id="PS00893">
    <property type="entry name" value="NUDIX_BOX"/>
    <property type="match status" value="1"/>
</dbReference>
<dbReference type="RefSeq" id="WP_069296702.1">
    <property type="nucleotide sequence ID" value="NZ_MCRI01000033.1"/>
</dbReference>
<keyword evidence="7 20" id="KW-0378">Hydrolase</keyword>
<dbReference type="AlphaFoldDB" id="A0A1E3GPH4"/>
<keyword evidence="9" id="KW-0234">DNA repair</keyword>
<evidence type="ECO:0000256" key="8">
    <source>
        <dbReference type="ARBA" id="ARBA00022842"/>
    </source>
</evidence>
<evidence type="ECO:0000313" key="21">
    <source>
        <dbReference type="Proteomes" id="UP000094379"/>
    </source>
</evidence>
<evidence type="ECO:0000256" key="12">
    <source>
        <dbReference type="ARBA" id="ARBA00038905"/>
    </source>
</evidence>
<dbReference type="Pfam" id="PF14815">
    <property type="entry name" value="NUDIX_4"/>
    <property type="match status" value="1"/>
</dbReference>
<feature type="binding site" evidence="18">
    <location>
        <position position="38"/>
    </location>
    <ligand>
        <name>Mg(2+)</name>
        <dbReference type="ChEBI" id="CHEBI:18420"/>
    </ligand>
</feature>
<dbReference type="InterPro" id="IPR029119">
    <property type="entry name" value="MutY_C"/>
</dbReference>
<organism evidence="20 21">
    <name type="scientific">Methylophaga muralis</name>
    <dbReference type="NCBI Taxonomy" id="291169"/>
    <lineage>
        <taxon>Bacteria</taxon>
        <taxon>Pseudomonadati</taxon>
        <taxon>Pseudomonadota</taxon>
        <taxon>Gammaproteobacteria</taxon>
        <taxon>Thiotrichales</taxon>
        <taxon>Piscirickettsiaceae</taxon>
        <taxon>Methylophaga</taxon>
    </lineage>
</organism>
<evidence type="ECO:0000256" key="11">
    <source>
        <dbReference type="ARBA" id="ARBA00036904"/>
    </source>
</evidence>
<dbReference type="PRINTS" id="PR00502">
    <property type="entry name" value="NUDIXFAMILY"/>
</dbReference>
<evidence type="ECO:0000256" key="16">
    <source>
        <dbReference type="ARBA" id="ARBA00042798"/>
    </source>
</evidence>
<dbReference type="GO" id="GO:0044715">
    <property type="term" value="F:8-oxo-dGDP phosphatase activity"/>
    <property type="evidence" value="ECO:0007669"/>
    <property type="project" value="TreeGrafter"/>
</dbReference>
<dbReference type="Proteomes" id="UP000094379">
    <property type="component" value="Unassembled WGS sequence"/>
</dbReference>
<dbReference type="NCBIfam" id="TIGR00586">
    <property type="entry name" value="mutt"/>
    <property type="match status" value="1"/>
</dbReference>
<dbReference type="PROSITE" id="PS51462">
    <property type="entry name" value="NUDIX"/>
    <property type="match status" value="1"/>
</dbReference>
<dbReference type="PANTHER" id="PTHR47707:SF1">
    <property type="entry name" value="NUDIX HYDROLASE FAMILY PROTEIN"/>
    <property type="match status" value="1"/>
</dbReference>
<comment type="caution">
    <text evidence="20">The sequence shown here is derived from an EMBL/GenBank/DDBJ whole genome shotgun (WGS) entry which is preliminary data.</text>
</comment>
<evidence type="ECO:0000256" key="17">
    <source>
        <dbReference type="PIRSR" id="PIRSR603561-1"/>
    </source>
</evidence>
<keyword evidence="8 18" id="KW-0460">Magnesium</keyword>
<dbReference type="GO" id="GO:0044716">
    <property type="term" value="F:8-oxo-GDP phosphatase activity"/>
    <property type="evidence" value="ECO:0007669"/>
    <property type="project" value="TreeGrafter"/>
</dbReference>
<dbReference type="SUPFAM" id="SSF55811">
    <property type="entry name" value="Nudix"/>
    <property type="match status" value="1"/>
</dbReference>
<evidence type="ECO:0000256" key="4">
    <source>
        <dbReference type="ARBA" id="ARBA00022705"/>
    </source>
</evidence>
<feature type="binding site" evidence="17">
    <location>
        <begin position="35"/>
        <end position="38"/>
    </location>
    <ligand>
        <name>8-oxo-dGTP</name>
        <dbReference type="ChEBI" id="CHEBI:77896"/>
    </ligand>
</feature>
<feature type="binding site" evidence="17">
    <location>
        <position position="120"/>
    </location>
    <ligand>
        <name>8-oxo-dGTP</name>
        <dbReference type="ChEBI" id="CHEBI:77896"/>
    </ligand>
</feature>
<dbReference type="InterPro" id="IPR015797">
    <property type="entry name" value="NUDIX_hydrolase-like_dom_sf"/>
</dbReference>
<dbReference type="GO" id="GO:0046872">
    <property type="term" value="F:metal ion binding"/>
    <property type="evidence" value="ECO:0007669"/>
    <property type="project" value="UniProtKB-KW"/>
</dbReference>
<evidence type="ECO:0000313" key="20">
    <source>
        <dbReference type="EMBL" id="ODN65939.1"/>
    </source>
</evidence>
<dbReference type="GO" id="GO:0008413">
    <property type="term" value="F:8-oxo-7,8-dihydroguanosine triphosphate pyrophosphatase activity"/>
    <property type="evidence" value="ECO:0007669"/>
    <property type="project" value="InterPro"/>
</dbReference>
<evidence type="ECO:0000256" key="9">
    <source>
        <dbReference type="ARBA" id="ARBA00023204"/>
    </source>
</evidence>
<evidence type="ECO:0000256" key="1">
    <source>
        <dbReference type="ARBA" id="ARBA00001946"/>
    </source>
</evidence>
<comment type="cofactor">
    <cofactor evidence="1 18">
        <name>Mg(2+)</name>
        <dbReference type="ChEBI" id="CHEBI:18420"/>
    </cofactor>
</comment>
<dbReference type="InterPro" id="IPR000086">
    <property type="entry name" value="NUDIX_hydrolase_dom"/>
</dbReference>
<dbReference type="CDD" id="cd03425">
    <property type="entry name" value="NUDIX_MutT_NudA_like"/>
    <property type="match status" value="1"/>
</dbReference>
<evidence type="ECO:0000256" key="10">
    <source>
        <dbReference type="ARBA" id="ARBA00035861"/>
    </source>
</evidence>
<evidence type="ECO:0000256" key="18">
    <source>
        <dbReference type="PIRSR" id="PIRSR603561-2"/>
    </source>
</evidence>
<evidence type="ECO:0000256" key="5">
    <source>
        <dbReference type="ARBA" id="ARBA00022723"/>
    </source>
</evidence>
<evidence type="ECO:0000256" key="6">
    <source>
        <dbReference type="ARBA" id="ARBA00022763"/>
    </source>
</evidence>
<dbReference type="GO" id="GO:0006281">
    <property type="term" value="P:DNA repair"/>
    <property type="evidence" value="ECO:0007669"/>
    <property type="project" value="UniProtKB-KW"/>
</dbReference>
<keyword evidence="6" id="KW-0227">DNA damage</keyword>
<feature type="domain" description="Nudix hydrolase" evidence="19">
    <location>
        <begin position="3"/>
        <end position="131"/>
    </location>
</feature>
<evidence type="ECO:0000256" key="15">
    <source>
        <dbReference type="ARBA" id="ARBA00041979"/>
    </source>
</evidence>
<dbReference type="InterPro" id="IPR020084">
    <property type="entry name" value="NUDIX_hydrolase_CS"/>
</dbReference>
<comment type="catalytic activity">
    <reaction evidence="11">
        <text>8-oxo-GTP + H2O = 8-oxo-GMP + diphosphate + H(+)</text>
        <dbReference type="Rhea" id="RHEA:67616"/>
        <dbReference type="ChEBI" id="CHEBI:15377"/>
        <dbReference type="ChEBI" id="CHEBI:15378"/>
        <dbReference type="ChEBI" id="CHEBI:33019"/>
        <dbReference type="ChEBI" id="CHEBI:143553"/>
        <dbReference type="ChEBI" id="CHEBI:145694"/>
    </reaction>
</comment>
<comment type="similarity">
    <text evidence="2">Belongs to the Nudix hydrolase family.</text>
</comment>
<dbReference type="GO" id="GO:0035539">
    <property type="term" value="F:8-oxo-7,8-dihydrodeoxyguanosine triphosphate pyrophosphatase activity"/>
    <property type="evidence" value="ECO:0007669"/>
    <property type="project" value="UniProtKB-EC"/>
</dbReference>
<accession>A0A1E3GPH4</accession>
<dbReference type="InterPro" id="IPR020476">
    <property type="entry name" value="Nudix_hydrolase"/>
</dbReference>
<keyword evidence="5 18" id="KW-0479">Metal-binding</keyword>
<dbReference type="EC" id="3.6.1.55" evidence="12"/>
<feature type="binding site" evidence="17">
    <location>
        <position position="29"/>
    </location>
    <ligand>
        <name>8-oxo-dGTP</name>
        <dbReference type="ChEBI" id="CHEBI:77896"/>
    </ligand>
</feature>
<evidence type="ECO:0000256" key="3">
    <source>
        <dbReference type="ARBA" id="ARBA00022457"/>
    </source>
</evidence>
<dbReference type="EMBL" id="MCRI01000033">
    <property type="protein sequence ID" value="ODN65939.1"/>
    <property type="molecule type" value="Genomic_DNA"/>
</dbReference>
<dbReference type="PANTHER" id="PTHR47707">
    <property type="entry name" value="8-OXO-DGTP DIPHOSPHATASE"/>
    <property type="match status" value="1"/>
</dbReference>
<feature type="binding site" evidence="17">
    <location>
        <position position="24"/>
    </location>
    <ligand>
        <name>8-oxo-dGTP</name>
        <dbReference type="ChEBI" id="CHEBI:77896"/>
    </ligand>
</feature>
<keyword evidence="21" id="KW-1185">Reference proteome</keyword>
<protein>
    <recommendedName>
        <fullName evidence="13">8-oxo-dGTP diphosphatase</fullName>
        <ecNumber evidence="12">3.6.1.55</ecNumber>
    </recommendedName>
    <alternativeName>
        <fullName evidence="16">7,8-dihydro-8-oxoguanine-triphosphatase</fullName>
    </alternativeName>
    <alternativeName>
        <fullName evidence="15">Mutator protein MutT</fullName>
    </alternativeName>
    <alternativeName>
        <fullName evidence="14">dGTP pyrophosphohydrolase</fullName>
    </alternativeName>
</protein>
<evidence type="ECO:0000256" key="7">
    <source>
        <dbReference type="ARBA" id="ARBA00022801"/>
    </source>
</evidence>
<comment type="catalytic activity">
    <reaction evidence="10">
        <text>8-oxo-dGTP + H2O = 8-oxo-dGMP + diphosphate + H(+)</text>
        <dbReference type="Rhea" id="RHEA:31575"/>
        <dbReference type="ChEBI" id="CHEBI:15377"/>
        <dbReference type="ChEBI" id="CHEBI:15378"/>
        <dbReference type="ChEBI" id="CHEBI:33019"/>
        <dbReference type="ChEBI" id="CHEBI:63224"/>
        <dbReference type="ChEBI" id="CHEBI:77896"/>
        <dbReference type="EC" id="3.6.1.55"/>
    </reaction>
</comment>
<dbReference type="STRING" id="291169.A9E74_02307"/>
<dbReference type="InterPro" id="IPR047127">
    <property type="entry name" value="MutT-like"/>
</dbReference>
<dbReference type="Gene3D" id="3.90.79.10">
    <property type="entry name" value="Nucleoside Triphosphate Pyrophosphohydrolase"/>
    <property type="match status" value="1"/>
</dbReference>
<dbReference type="InterPro" id="IPR003561">
    <property type="entry name" value="Mutator_MutT"/>
</dbReference>
<dbReference type="GO" id="GO:0006260">
    <property type="term" value="P:DNA replication"/>
    <property type="evidence" value="ECO:0007669"/>
    <property type="project" value="UniProtKB-KW"/>
</dbReference>